<dbReference type="Proteomes" id="UP001162992">
    <property type="component" value="Chromosome 4"/>
</dbReference>
<dbReference type="EMBL" id="CM055095">
    <property type="protein sequence ID" value="KAJ7558719.1"/>
    <property type="molecule type" value="Genomic_DNA"/>
</dbReference>
<evidence type="ECO:0000313" key="2">
    <source>
        <dbReference type="Proteomes" id="UP001162992"/>
    </source>
</evidence>
<reference evidence="2" key="1">
    <citation type="journal article" date="2024" name="Proc. Natl. Acad. Sci. U.S.A.">
        <title>Extraordinary preservation of gene collinearity over three hundred million years revealed in homosporous lycophytes.</title>
        <authorList>
            <person name="Li C."/>
            <person name="Wickell D."/>
            <person name="Kuo L.Y."/>
            <person name="Chen X."/>
            <person name="Nie B."/>
            <person name="Liao X."/>
            <person name="Peng D."/>
            <person name="Ji J."/>
            <person name="Jenkins J."/>
            <person name="Williams M."/>
            <person name="Shu S."/>
            <person name="Plott C."/>
            <person name="Barry K."/>
            <person name="Rajasekar S."/>
            <person name="Grimwood J."/>
            <person name="Han X."/>
            <person name="Sun S."/>
            <person name="Hou Z."/>
            <person name="He W."/>
            <person name="Dai G."/>
            <person name="Sun C."/>
            <person name="Schmutz J."/>
            <person name="Leebens-Mack J.H."/>
            <person name="Li F.W."/>
            <person name="Wang L."/>
        </authorList>
    </citation>
    <scope>NUCLEOTIDE SEQUENCE [LARGE SCALE GENOMIC DNA]</scope>
    <source>
        <strain evidence="2">cv. PW_Plant_1</strain>
    </source>
</reference>
<keyword evidence="2" id="KW-1185">Reference proteome</keyword>
<sequence>MSIDEEHGRFISKDANEAETMFKEKELEEVEEVESNLCGRGHWTPAEDEKLRELVALHGPHNWNLISETLKGRSGKSCRLRWYNQLDPRINRQPFSQDEEQRLLRAHRIHGNKWALIARLFPGRTDNAVKNHWHVVMSRKTKKRLVGSHKRKLHAQNENNRQSFDQKGRNFAASMSLYVVGNQSPSMSEGSTLVSLADEAMRINSLYPDHNKRAASFRPNQTRSFGYTPSCTDHVTGSRISSRSFLSRRLQSSREEASMGYTKEMGAAKSCLLIAAPKATVQPENVHLLPQLHAFQRDMHLGVSSSPSANLHISSAVSENQFNFSTTTSSHSWHHRNSLCQAATDLLPKTNHATRSQTYNQFSGLSTLDPRCYSRLEKDDDDKLGRIVPSTDNAVLSENVQGFRDLSKATESSASCSTSINERVEERPTMIPFIDFLGLGAAG</sequence>
<evidence type="ECO:0000313" key="1">
    <source>
        <dbReference type="EMBL" id="KAJ7558719.1"/>
    </source>
</evidence>
<proteinExistence type="predicted"/>
<accession>A0ACC2DWM6</accession>
<comment type="caution">
    <text evidence="1">The sequence shown here is derived from an EMBL/GenBank/DDBJ whole genome shotgun (WGS) entry which is preliminary data.</text>
</comment>
<organism evidence="1 2">
    <name type="scientific">Diphasiastrum complanatum</name>
    <name type="common">Issler's clubmoss</name>
    <name type="synonym">Lycopodium complanatum</name>
    <dbReference type="NCBI Taxonomy" id="34168"/>
    <lineage>
        <taxon>Eukaryota</taxon>
        <taxon>Viridiplantae</taxon>
        <taxon>Streptophyta</taxon>
        <taxon>Embryophyta</taxon>
        <taxon>Tracheophyta</taxon>
        <taxon>Lycopodiopsida</taxon>
        <taxon>Lycopodiales</taxon>
        <taxon>Lycopodiaceae</taxon>
        <taxon>Lycopodioideae</taxon>
        <taxon>Diphasiastrum</taxon>
    </lineage>
</organism>
<protein>
    <submittedName>
        <fullName evidence="1">Uncharacterized protein</fullName>
    </submittedName>
</protein>
<gene>
    <name evidence="1" type="ORF">O6H91_04G052600</name>
</gene>
<name>A0ACC2DWM6_DIPCM</name>